<feature type="region of interest" description="Disordered" evidence="1">
    <location>
        <begin position="1"/>
        <end position="26"/>
    </location>
</feature>
<evidence type="ECO:0000313" key="3">
    <source>
        <dbReference type="EnsemblMetazoa" id="CPIJ015887-PA"/>
    </source>
</evidence>
<dbReference type="AlphaFoldDB" id="B0X9P7"/>
<dbReference type="KEGG" id="cqu:CpipJ_CPIJ015887"/>
<protein>
    <submittedName>
        <fullName evidence="2 3">Wd-repeat protein</fullName>
    </submittedName>
</protein>
<evidence type="ECO:0000313" key="2">
    <source>
        <dbReference type="EMBL" id="EDS43249.1"/>
    </source>
</evidence>
<sequence length="62" mass="6679">MTFDGDADRGKQSGCGTVEEDGPVHPGSELEYVALEGPEALNRYIVMGCIHSGADRHYSTDH</sequence>
<organism>
    <name type="scientific">Culex quinquefasciatus</name>
    <name type="common">Southern house mosquito</name>
    <name type="synonym">Culex pungens</name>
    <dbReference type="NCBI Taxonomy" id="7176"/>
    <lineage>
        <taxon>Eukaryota</taxon>
        <taxon>Metazoa</taxon>
        <taxon>Ecdysozoa</taxon>
        <taxon>Arthropoda</taxon>
        <taxon>Hexapoda</taxon>
        <taxon>Insecta</taxon>
        <taxon>Pterygota</taxon>
        <taxon>Neoptera</taxon>
        <taxon>Endopterygota</taxon>
        <taxon>Diptera</taxon>
        <taxon>Nematocera</taxon>
        <taxon>Culicoidea</taxon>
        <taxon>Culicidae</taxon>
        <taxon>Culicinae</taxon>
        <taxon>Culicini</taxon>
        <taxon>Culex</taxon>
        <taxon>Culex</taxon>
    </lineage>
</organism>
<gene>
    <name evidence="3" type="primary">6049645</name>
    <name evidence="2" type="ORF">CpipJ_CPIJ015887</name>
</gene>
<accession>B0X9P7</accession>
<keyword evidence="4" id="KW-1185">Reference proteome</keyword>
<reference evidence="2" key="1">
    <citation type="submission" date="2007-03" db="EMBL/GenBank/DDBJ databases">
        <title>Annotation of Culex pipiens quinquefasciatus.</title>
        <authorList>
            <consortium name="The Broad Institute Genome Sequencing Platform"/>
            <person name="Atkinson P.W."/>
            <person name="Hemingway J."/>
            <person name="Christensen B.M."/>
            <person name="Higgs S."/>
            <person name="Kodira C."/>
            <person name="Hannick L."/>
            <person name="Megy K."/>
            <person name="O'Leary S."/>
            <person name="Pearson M."/>
            <person name="Haas B.J."/>
            <person name="Mauceli E."/>
            <person name="Wortman J.R."/>
            <person name="Lee N.H."/>
            <person name="Guigo R."/>
            <person name="Stanke M."/>
            <person name="Alvarado L."/>
            <person name="Amedeo P."/>
            <person name="Antoine C.H."/>
            <person name="Arensburger P."/>
            <person name="Bidwell S.L."/>
            <person name="Crawford M."/>
            <person name="Camaro F."/>
            <person name="Devon K."/>
            <person name="Engels R."/>
            <person name="Hammond M."/>
            <person name="Howarth C."/>
            <person name="Koehrsen M."/>
            <person name="Lawson D."/>
            <person name="Montgomery P."/>
            <person name="Nene V."/>
            <person name="Nusbaum C."/>
            <person name="Puiu D."/>
            <person name="Romero-Severson J."/>
            <person name="Severson D.W."/>
            <person name="Shumway M."/>
            <person name="Sisk P."/>
            <person name="Stolte C."/>
            <person name="Zeng Q."/>
            <person name="Eisenstadt E."/>
            <person name="Fraser-Liggett C."/>
            <person name="Strausberg R."/>
            <person name="Galagan J."/>
            <person name="Birren B."/>
            <person name="Collins F.H."/>
        </authorList>
    </citation>
    <scope>NUCLEOTIDE SEQUENCE [LARGE SCALE GENOMIC DNA]</scope>
    <source>
        <strain evidence="2">JHB</strain>
    </source>
</reference>
<dbReference type="EnsemblMetazoa" id="CPIJ015887-RA">
    <property type="protein sequence ID" value="CPIJ015887-PA"/>
    <property type="gene ID" value="CPIJ015887"/>
</dbReference>
<evidence type="ECO:0000256" key="1">
    <source>
        <dbReference type="SAM" id="MobiDB-lite"/>
    </source>
</evidence>
<dbReference type="InParanoid" id="B0X9P7"/>
<dbReference type="Proteomes" id="UP000002320">
    <property type="component" value="Unassembled WGS sequence"/>
</dbReference>
<feature type="compositionally biased region" description="Basic and acidic residues" evidence="1">
    <location>
        <begin position="1"/>
        <end position="11"/>
    </location>
</feature>
<dbReference type="HOGENOM" id="CLU_2906281_0_0_1"/>
<evidence type="ECO:0000313" key="4">
    <source>
        <dbReference type="Proteomes" id="UP000002320"/>
    </source>
</evidence>
<dbReference type="EMBL" id="DS232544">
    <property type="protein sequence ID" value="EDS43249.1"/>
    <property type="molecule type" value="Genomic_DNA"/>
</dbReference>
<proteinExistence type="predicted"/>
<dbReference type="VEuPathDB" id="VectorBase:CPIJ015887"/>
<reference evidence="3" key="2">
    <citation type="submission" date="2021-02" db="UniProtKB">
        <authorList>
            <consortium name="EnsemblMetazoa"/>
        </authorList>
    </citation>
    <scope>IDENTIFICATION</scope>
    <source>
        <strain evidence="3">JHB</strain>
    </source>
</reference>
<name>B0X9P7_CULQU</name>